<protein>
    <submittedName>
        <fullName evidence="2">Uncharacterized protein</fullName>
    </submittedName>
</protein>
<keyword evidence="3" id="KW-1185">Reference proteome</keyword>
<organism evidence="2 3">
    <name type="scientific">Algivirga pacifica</name>
    <dbReference type="NCBI Taxonomy" id="1162670"/>
    <lineage>
        <taxon>Bacteria</taxon>
        <taxon>Pseudomonadati</taxon>
        <taxon>Bacteroidota</taxon>
        <taxon>Cytophagia</taxon>
        <taxon>Cytophagales</taxon>
        <taxon>Flammeovirgaceae</taxon>
        <taxon>Algivirga</taxon>
    </lineage>
</organism>
<feature type="compositionally biased region" description="Polar residues" evidence="1">
    <location>
        <begin position="1"/>
        <end position="11"/>
    </location>
</feature>
<reference evidence="3" key="1">
    <citation type="journal article" date="2019" name="Int. J. Syst. Evol. Microbiol.">
        <title>The Global Catalogue of Microorganisms (GCM) 10K type strain sequencing project: providing services to taxonomists for standard genome sequencing and annotation.</title>
        <authorList>
            <consortium name="The Broad Institute Genomics Platform"/>
            <consortium name="The Broad Institute Genome Sequencing Center for Infectious Disease"/>
            <person name="Wu L."/>
            <person name="Ma J."/>
        </authorList>
    </citation>
    <scope>NUCLEOTIDE SEQUENCE [LARGE SCALE GENOMIC DNA]</scope>
    <source>
        <strain evidence="3">JCM 18326</strain>
    </source>
</reference>
<dbReference type="EMBL" id="BAABJX010000016">
    <property type="protein sequence ID" value="GAA4825887.1"/>
    <property type="molecule type" value="Genomic_DNA"/>
</dbReference>
<dbReference type="Proteomes" id="UP001500298">
    <property type="component" value="Unassembled WGS sequence"/>
</dbReference>
<evidence type="ECO:0000256" key="1">
    <source>
        <dbReference type="SAM" id="MobiDB-lite"/>
    </source>
</evidence>
<evidence type="ECO:0000313" key="3">
    <source>
        <dbReference type="Proteomes" id="UP001500298"/>
    </source>
</evidence>
<proteinExistence type="predicted"/>
<sequence>MVAFTVSNDATAQRKRKTIGKKMDTPFSQKRYKTDKKAFRAIGNGKSRKERSAMLKARTDAQRKLAEEMKAVVKTVTEEYMKEYEVGDTYEFQSMMENKTIVAAKASISGASEMDSEVYTIKQKKNGEKFILFNAYVVLEMDKETFKQKLNNEVMKEKKNEVEFSKEKFNEIFDKEMESLESEM</sequence>
<comment type="caution">
    <text evidence="2">The sequence shown here is derived from an EMBL/GenBank/DDBJ whole genome shotgun (WGS) entry which is preliminary data.</text>
</comment>
<feature type="region of interest" description="Disordered" evidence="1">
    <location>
        <begin position="1"/>
        <end position="25"/>
    </location>
</feature>
<gene>
    <name evidence="2" type="ORF">GCM10023331_08130</name>
</gene>
<accession>A0ABP9D2A0</accession>
<name>A0ABP9D2A0_9BACT</name>
<evidence type="ECO:0000313" key="2">
    <source>
        <dbReference type="EMBL" id="GAA4825887.1"/>
    </source>
</evidence>